<dbReference type="Proteomes" id="UP000280417">
    <property type="component" value="Unassembled WGS sequence"/>
</dbReference>
<dbReference type="EMBL" id="QMQA01000001">
    <property type="protein sequence ID" value="RLE15534.1"/>
    <property type="molecule type" value="Genomic_DNA"/>
</dbReference>
<evidence type="ECO:0008006" key="9">
    <source>
        <dbReference type="Google" id="ProtNLM"/>
    </source>
</evidence>
<sequence>MGKGIFNLKKAAQTTLQDNPTSRATLAGAITSILNPYFILWWVTVGTALIMRSIIFGVLGFILFAIVHWLCDFVWYSLISYGVHRSGRVWGKKVQLLLFGLSSFLLIGFGVWFIISSLKWMI</sequence>
<reference evidence="7 8" key="1">
    <citation type="submission" date="2018-06" db="EMBL/GenBank/DDBJ databases">
        <title>Extensive metabolic versatility and redundancy in microbially diverse, dynamic hydrothermal sediments.</title>
        <authorList>
            <person name="Dombrowski N."/>
            <person name="Teske A."/>
            <person name="Baker B.J."/>
        </authorList>
    </citation>
    <scope>NUCLEOTIDE SEQUENCE [LARGE SCALE GENOMIC DNA]</scope>
    <source>
        <strain evidence="7">B3_G15</strain>
    </source>
</reference>
<protein>
    <recommendedName>
        <fullName evidence="9">Lysine transporter LysE</fullName>
    </recommendedName>
</protein>
<comment type="subcellular location">
    <subcellularLocation>
        <location evidence="1">Cell membrane</location>
        <topology evidence="1">Multi-pass membrane protein</topology>
    </subcellularLocation>
</comment>
<proteinExistence type="predicted"/>
<keyword evidence="2" id="KW-1003">Cell membrane</keyword>
<evidence type="ECO:0000313" key="7">
    <source>
        <dbReference type="EMBL" id="RLE15534.1"/>
    </source>
</evidence>
<keyword evidence="3 6" id="KW-0812">Transmembrane</keyword>
<feature type="transmembrane region" description="Helical" evidence="6">
    <location>
        <begin position="49"/>
        <end position="75"/>
    </location>
</feature>
<dbReference type="PANTHER" id="PTHR38825">
    <property type="entry name" value="LYSINE EXPORTER PROTEIN (LYSE/YGGA)"/>
    <property type="match status" value="1"/>
</dbReference>
<evidence type="ECO:0000313" key="8">
    <source>
        <dbReference type="Proteomes" id="UP000280417"/>
    </source>
</evidence>
<dbReference type="InterPro" id="IPR001123">
    <property type="entry name" value="LeuE-type"/>
</dbReference>
<evidence type="ECO:0000256" key="4">
    <source>
        <dbReference type="ARBA" id="ARBA00022989"/>
    </source>
</evidence>
<keyword evidence="5 6" id="KW-0472">Membrane</keyword>
<comment type="caution">
    <text evidence="7">The sequence shown here is derived from an EMBL/GenBank/DDBJ whole genome shotgun (WGS) entry which is preliminary data.</text>
</comment>
<organism evidence="7 8">
    <name type="scientific">Aerophobetes bacterium</name>
    <dbReference type="NCBI Taxonomy" id="2030807"/>
    <lineage>
        <taxon>Bacteria</taxon>
        <taxon>Candidatus Aerophobota</taxon>
    </lineage>
</organism>
<name>A0A662DI87_UNCAE</name>
<feature type="transmembrane region" description="Helical" evidence="6">
    <location>
        <begin position="24"/>
        <end position="43"/>
    </location>
</feature>
<dbReference type="PANTHER" id="PTHR38825:SF1">
    <property type="entry name" value="TRANSPORTER, LYSE FAMILY"/>
    <property type="match status" value="1"/>
</dbReference>
<keyword evidence="4 6" id="KW-1133">Transmembrane helix</keyword>
<evidence type="ECO:0000256" key="1">
    <source>
        <dbReference type="ARBA" id="ARBA00004651"/>
    </source>
</evidence>
<dbReference type="GO" id="GO:0006865">
    <property type="term" value="P:amino acid transport"/>
    <property type="evidence" value="ECO:0007669"/>
    <property type="project" value="InterPro"/>
</dbReference>
<accession>A0A662DI87</accession>
<evidence type="ECO:0000256" key="2">
    <source>
        <dbReference type="ARBA" id="ARBA00022475"/>
    </source>
</evidence>
<gene>
    <name evidence="7" type="ORF">DRJ04_00120</name>
</gene>
<evidence type="ECO:0000256" key="3">
    <source>
        <dbReference type="ARBA" id="ARBA00022692"/>
    </source>
</evidence>
<dbReference type="Pfam" id="PF01810">
    <property type="entry name" value="LysE"/>
    <property type="match status" value="1"/>
</dbReference>
<evidence type="ECO:0000256" key="6">
    <source>
        <dbReference type="SAM" id="Phobius"/>
    </source>
</evidence>
<dbReference type="AlphaFoldDB" id="A0A662DI87"/>
<dbReference type="GO" id="GO:0005886">
    <property type="term" value="C:plasma membrane"/>
    <property type="evidence" value="ECO:0007669"/>
    <property type="project" value="UniProtKB-SubCell"/>
</dbReference>
<evidence type="ECO:0000256" key="5">
    <source>
        <dbReference type="ARBA" id="ARBA00023136"/>
    </source>
</evidence>
<feature type="transmembrane region" description="Helical" evidence="6">
    <location>
        <begin position="96"/>
        <end position="115"/>
    </location>
</feature>